<dbReference type="Proteomes" id="UP001268819">
    <property type="component" value="Unassembled WGS sequence"/>
</dbReference>
<dbReference type="PROSITE" id="PS50943">
    <property type="entry name" value="HTH_CROC1"/>
    <property type="match status" value="1"/>
</dbReference>
<reference evidence="2 3" key="1">
    <citation type="submission" date="2023-07" db="EMBL/GenBank/DDBJ databases">
        <title>Sequencing the genomes of 1000 actinobacteria strains.</title>
        <authorList>
            <person name="Klenk H.-P."/>
        </authorList>
    </citation>
    <scope>NUCLEOTIDE SEQUENCE [LARGE SCALE GENOMIC DNA]</scope>
    <source>
        <strain evidence="2 3">DSM 43749</strain>
    </source>
</reference>
<gene>
    <name evidence="2" type="ORF">J2S66_000022</name>
</gene>
<sequence>MSKQQSSVATRRIGFELERLRRAAGHNLQNVAGALGVSISTLSRLENGKREPNVEEVASILTFLGVVGPERHRLLDEARGSGRTGHIEISPVRSRTYRDFEMRATTITNYELMLVPGLAQTPDYTRAALNSLVFDQEKADIEARVAQRAARQNILNRPVPPQLHLIISEAALRLRAGAHGVMAAQLRHLITLSSRPKVSIRVVPALVGLHAGLSGQFSMLDFPDASTIVHTEDSVTSLFVDDYRQVQLYRLTAEKLMTVALDERKSVHLMVSIANGLDGG</sequence>
<dbReference type="InterPro" id="IPR043917">
    <property type="entry name" value="DUF5753"/>
</dbReference>
<dbReference type="Pfam" id="PF13560">
    <property type="entry name" value="HTH_31"/>
    <property type="match status" value="1"/>
</dbReference>
<dbReference type="SUPFAM" id="SSF47413">
    <property type="entry name" value="lambda repressor-like DNA-binding domains"/>
    <property type="match status" value="1"/>
</dbReference>
<protein>
    <submittedName>
        <fullName evidence="2">Transcriptional regulator with XRE-family HTH domain</fullName>
    </submittedName>
</protein>
<evidence type="ECO:0000313" key="2">
    <source>
        <dbReference type="EMBL" id="MDR6591638.1"/>
    </source>
</evidence>
<comment type="caution">
    <text evidence="2">The sequence shown here is derived from an EMBL/GenBank/DDBJ whole genome shotgun (WGS) entry which is preliminary data.</text>
</comment>
<keyword evidence="3" id="KW-1185">Reference proteome</keyword>
<dbReference type="InterPro" id="IPR001387">
    <property type="entry name" value="Cro/C1-type_HTH"/>
</dbReference>
<dbReference type="SMART" id="SM00530">
    <property type="entry name" value="HTH_XRE"/>
    <property type="match status" value="1"/>
</dbReference>
<dbReference type="Pfam" id="PF19054">
    <property type="entry name" value="DUF5753"/>
    <property type="match status" value="1"/>
</dbReference>
<organism evidence="2 3">
    <name type="scientific">Saccharothrix longispora</name>
    <dbReference type="NCBI Taxonomy" id="33920"/>
    <lineage>
        <taxon>Bacteria</taxon>
        <taxon>Bacillati</taxon>
        <taxon>Actinomycetota</taxon>
        <taxon>Actinomycetes</taxon>
        <taxon>Pseudonocardiales</taxon>
        <taxon>Pseudonocardiaceae</taxon>
        <taxon>Saccharothrix</taxon>
    </lineage>
</organism>
<dbReference type="EMBL" id="JAVDSG010000001">
    <property type="protein sequence ID" value="MDR6591638.1"/>
    <property type="molecule type" value="Genomic_DNA"/>
</dbReference>
<evidence type="ECO:0000313" key="3">
    <source>
        <dbReference type="Proteomes" id="UP001268819"/>
    </source>
</evidence>
<proteinExistence type="predicted"/>
<accession>A0ABU1PLV2</accession>
<dbReference type="RefSeq" id="WP_310302050.1">
    <property type="nucleotide sequence ID" value="NZ_BAAAXB010000001.1"/>
</dbReference>
<name>A0ABU1PLV2_9PSEU</name>
<evidence type="ECO:0000259" key="1">
    <source>
        <dbReference type="PROSITE" id="PS50943"/>
    </source>
</evidence>
<feature type="domain" description="HTH cro/C1-type" evidence="1">
    <location>
        <begin position="17"/>
        <end position="66"/>
    </location>
</feature>
<dbReference type="Gene3D" id="1.10.260.40">
    <property type="entry name" value="lambda repressor-like DNA-binding domains"/>
    <property type="match status" value="1"/>
</dbReference>
<dbReference type="InterPro" id="IPR010982">
    <property type="entry name" value="Lambda_DNA-bd_dom_sf"/>
</dbReference>
<dbReference type="CDD" id="cd00093">
    <property type="entry name" value="HTH_XRE"/>
    <property type="match status" value="1"/>
</dbReference>